<proteinExistence type="predicted"/>
<feature type="region of interest" description="Disordered" evidence="1">
    <location>
        <begin position="296"/>
        <end position="359"/>
    </location>
</feature>
<dbReference type="AlphaFoldDB" id="A0A9P6BYC4"/>
<comment type="caution">
    <text evidence="2">The sequence shown here is derived from an EMBL/GenBank/DDBJ whole genome shotgun (WGS) entry which is preliminary data.</text>
</comment>
<sequence>MSGPYHCPHLIQFNLPSQERLEQLQNYIDNSKNVIFIDGVSFTKHELIGIYHTHQNQDQFFGEDPVEPDSVLFNYRLLLQHKLFYSWQHQALSDFIHHPTLFDSFKHTYKHAEEERSSLVYWRSEQHKFATANMLYQAFTAHLATCQAPPSIEAGHSTAPLTTSHSEETSGLHSMSLDIETPMSSAPLAELPLYHSTLYLKLLKVLPPATSHIPSGHSSESDDTTSSFTVITRDQQVPFFKLRRGYPELIPSTQYPNTYIAFDLAVNFIFIPNVDPDETYEHEPIYLYDSYDPEYPIQTAGSPTNSESKPEPPATTNPSAEPSKPTKFAKSSQFSQYSPNSPNPLPMTQPQTAKPPKINPFKGDPCCFQTFQDELRLIFDGYSTTFQDNQGNTDDRKKIIYALQNMTDGNAAGF</sequence>
<dbReference type="EMBL" id="MU151332">
    <property type="protein sequence ID" value="KAF9444996.1"/>
    <property type="molecule type" value="Genomic_DNA"/>
</dbReference>
<name>A0A9P6BYC4_9AGAR</name>
<dbReference type="Proteomes" id="UP000807342">
    <property type="component" value="Unassembled WGS sequence"/>
</dbReference>
<evidence type="ECO:0000313" key="2">
    <source>
        <dbReference type="EMBL" id="KAF9444996.1"/>
    </source>
</evidence>
<evidence type="ECO:0000313" key="3">
    <source>
        <dbReference type="Proteomes" id="UP000807342"/>
    </source>
</evidence>
<reference evidence="2" key="1">
    <citation type="submission" date="2020-11" db="EMBL/GenBank/DDBJ databases">
        <authorList>
            <consortium name="DOE Joint Genome Institute"/>
            <person name="Ahrendt S."/>
            <person name="Riley R."/>
            <person name="Andreopoulos W."/>
            <person name="Labutti K."/>
            <person name="Pangilinan J."/>
            <person name="Ruiz-Duenas F.J."/>
            <person name="Barrasa J.M."/>
            <person name="Sanchez-Garcia M."/>
            <person name="Camarero S."/>
            <person name="Miyauchi S."/>
            <person name="Serrano A."/>
            <person name="Linde D."/>
            <person name="Babiker R."/>
            <person name="Drula E."/>
            <person name="Ayuso-Fernandez I."/>
            <person name="Pacheco R."/>
            <person name="Padilla G."/>
            <person name="Ferreira P."/>
            <person name="Barriuso J."/>
            <person name="Kellner H."/>
            <person name="Castanera R."/>
            <person name="Alfaro M."/>
            <person name="Ramirez L."/>
            <person name="Pisabarro A.G."/>
            <person name="Kuo A."/>
            <person name="Tritt A."/>
            <person name="Lipzen A."/>
            <person name="He G."/>
            <person name="Yan M."/>
            <person name="Ng V."/>
            <person name="Cullen D."/>
            <person name="Martin F."/>
            <person name="Rosso M.-N."/>
            <person name="Henrissat B."/>
            <person name="Hibbett D."/>
            <person name="Martinez A.T."/>
            <person name="Grigoriev I.V."/>
        </authorList>
    </citation>
    <scope>NUCLEOTIDE SEQUENCE</scope>
    <source>
        <strain evidence="2">MF-IS2</strain>
    </source>
</reference>
<protein>
    <submittedName>
        <fullName evidence="2">Uncharacterized protein</fullName>
    </submittedName>
</protein>
<evidence type="ECO:0000256" key="1">
    <source>
        <dbReference type="SAM" id="MobiDB-lite"/>
    </source>
</evidence>
<organism evidence="2 3">
    <name type="scientific">Macrolepiota fuliginosa MF-IS2</name>
    <dbReference type="NCBI Taxonomy" id="1400762"/>
    <lineage>
        <taxon>Eukaryota</taxon>
        <taxon>Fungi</taxon>
        <taxon>Dikarya</taxon>
        <taxon>Basidiomycota</taxon>
        <taxon>Agaricomycotina</taxon>
        <taxon>Agaricomycetes</taxon>
        <taxon>Agaricomycetidae</taxon>
        <taxon>Agaricales</taxon>
        <taxon>Agaricineae</taxon>
        <taxon>Agaricaceae</taxon>
        <taxon>Macrolepiota</taxon>
    </lineage>
</organism>
<gene>
    <name evidence="2" type="ORF">P691DRAFT_762885</name>
</gene>
<accession>A0A9P6BYC4</accession>
<keyword evidence="3" id="KW-1185">Reference proteome</keyword>
<feature type="compositionally biased region" description="Polar residues" evidence="1">
    <location>
        <begin position="329"/>
        <end position="340"/>
    </location>
</feature>